<proteinExistence type="predicted"/>
<evidence type="ECO:0000256" key="1">
    <source>
        <dbReference type="SAM" id="Phobius"/>
    </source>
</evidence>
<dbReference type="OrthoDB" id="1896086at2759"/>
<reference evidence="2" key="2">
    <citation type="journal article" date="2023" name="IMA Fungus">
        <title>Comparative genomic study of the Penicillium genus elucidates a diverse pangenome and 15 lateral gene transfer events.</title>
        <authorList>
            <person name="Petersen C."/>
            <person name="Sorensen T."/>
            <person name="Nielsen M.R."/>
            <person name="Sondergaard T.E."/>
            <person name="Sorensen J.L."/>
            <person name="Fitzpatrick D.A."/>
            <person name="Frisvad J.C."/>
            <person name="Nielsen K.L."/>
        </authorList>
    </citation>
    <scope>NUCLEOTIDE SEQUENCE</scope>
    <source>
        <strain evidence="2">IBT 29864</strain>
    </source>
</reference>
<accession>A0A9W9VTR0</accession>
<reference evidence="2" key="1">
    <citation type="submission" date="2022-11" db="EMBL/GenBank/DDBJ databases">
        <authorList>
            <person name="Petersen C."/>
        </authorList>
    </citation>
    <scope>NUCLEOTIDE SEQUENCE</scope>
    <source>
        <strain evidence="2">IBT 29864</strain>
    </source>
</reference>
<name>A0A9W9VTR0_9EURO</name>
<comment type="caution">
    <text evidence="2">The sequence shown here is derived from an EMBL/GenBank/DDBJ whole genome shotgun (WGS) entry which is preliminary data.</text>
</comment>
<protein>
    <submittedName>
        <fullName evidence="2">Uncharacterized protein</fullName>
    </submittedName>
</protein>
<dbReference type="EMBL" id="JAPZBS010000001">
    <property type="protein sequence ID" value="KAJ5389064.1"/>
    <property type="molecule type" value="Genomic_DNA"/>
</dbReference>
<keyword evidence="1" id="KW-0472">Membrane</keyword>
<organism evidence="2 3">
    <name type="scientific">Penicillium cataractarum</name>
    <dbReference type="NCBI Taxonomy" id="2100454"/>
    <lineage>
        <taxon>Eukaryota</taxon>
        <taxon>Fungi</taxon>
        <taxon>Dikarya</taxon>
        <taxon>Ascomycota</taxon>
        <taxon>Pezizomycotina</taxon>
        <taxon>Eurotiomycetes</taxon>
        <taxon>Eurotiomycetidae</taxon>
        <taxon>Eurotiales</taxon>
        <taxon>Aspergillaceae</taxon>
        <taxon>Penicillium</taxon>
    </lineage>
</organism>
<dbReference type="RefSeq" id="XP_056559792.1">
    <property type="nucleotide sequence ID" value="XM_056693063.1"/>
</dbReference>
<sequence length="271" mass="28431">MVSNASPGPNTRPLGSAIEVTAVGDPDENGVLIFLSPDMQASLKSTMDSSCTNAVDTSCYQAVMNVLEGANRVLQSRDLKKHELERREVPVLGAIAILVAGLVWPIIYHGDHVVPVPINIPPAQIEESFDLETATAIIVVTDDNASPMTVTQPPEQAVATGSPLIITTMASSGNGASVGDVAIKLDSAEAAHLQALLSGSNNGNCDVGNDFFTPTLRARQLDQSNIICAGMNVIADGITRDGVQPWLFVIPVVSVKISKILILITILSVAT</sequence>
<feature type="transmembrane region" description="Helical" evidence="1">
    <location>
        <begin position="89"/>
        <end position="107"/>
    </location>
</feature>
<keyword evidence="1" id="KW-0812">Transmembrane</keyword>
<feature type="transmembrane region" description="Helical" evidence="1">
    <location>
        <begin position="246"/>
        <end position="270"/>
    </location>
</feature>
<dbReference type="AlphaFoldDB" id="A0A9W9VTR0"/>
<keyword evidence="1" id="KW-1133">Transmembrane helix</keyword>
<keyword evidence="3" id="KW-1185">Reference proteome</keyword>
<evidence type="ECO:0000313" key="2">
    <source>
        <dbReference type="EMBL" id="KAJ5389064.1"/>
    </source>
</evidence>
<dbReference type="GeneID" id="81432240"/>
<evidence type="ECO:0000313" key="3">
    <source>
        <dbReference type="Proteomes" id="UP001147782"/>
    </source>
</evidence>
<dbReference type="Proteomes" id="UP001147782">
    <property type="component" value="Unassembled WGS sequence"/>
</dbReference>
<gene>
    <name evidence="2" type="ORF">N7496_000132</name>
</gene>